<name>A0A6N7BZZ1_9GAMM</name>
<gene>
    <name evidence="1" type="ORF">FQV37_1436</name>
</gene>
<sequence length="41" mass="4695">MTGNSESSILLSDQIYRFATFKLDIGWLEICQMLTTSLVRL</sequence>
<accession>A0A6N7BZZ1</accession>
<keyword evidence="2" id="KW-1185">Reference proteome</keyword>
<organism evidence="1 2">
    <name type="scientific">Psychrobacter nivimaris</name>
    <dbReference type="NCBI Taxonomy" id="281738"/>
    <lineage>
        <taxon>Bacteria</taxon>
        <taxon>Pseudomonadati</taxon>
        <taxon>Pseudomonadota</taxon>
        <taxon>Gammaproteobacteria</taxon>
        <taxon>Moraxellales</taxon>
        <taxon>Moraxellaceae</taxon>
        <taxon>Psychrobacter</taxon>
    </lineage>
</organism>
<protein>
    <submittedName>
        <fullName evidence="1">Uncharacterized protein</fullName>
    </submittedName>
</protein>
<proteinExistence type="predicted"/>
<dbReference type="Proteomes" id="UP000471465">
    <property type="component" value="Unassembled WGS sequence"/>
</dbReference>
<dbReference type="EMBL" id="VZIZ01000026">
    <property type="protein sequence ID" value="KAF0568100.1"/>
    <property type="molecule type" value="Genomic_DNA"/>
</dbReference>
<evidence type="ECO:0000313" key="1">
    <source>
        <dbReference type="EMBL" id="KAF0568100.1"/>
    </source>
</evidence>
<evidence type="ECO:0000313" key="2">
    <source>
        <dbReference type="Proteomes" id="UP000471465"/>
    </source>
</evidence>
<comment type="caution">
    <text evidence="1">The sequence shown here is derived from an EMBL/GenBank/DDBJ whole genome shotgun (WGS) entry which is preliminary data.</text>
</comment>
<dbReference type="AlphaFoldDB" id="A0A6N7BZZ1"/>
<reference evidence="1 2" key="1">
    <citation type="submission" date="2019-09" db="EMBL/GenBank/DDBJ databases">
        <title>Draft genome sequence of Psychrobacter nivimaris LAMA 639, in search for biotechnological relevant genes.</title>
        <authorList>
            <person name="Lima A.O.S."/>
            <person name="Staloch B.E.K."/>
            <person name="Freitas R.C."/>
            <person name="Niero H."/>
            <person name="Silva M.A.C."/>
        </authorList>
    </citation>
    <scope>NUCLEOTIDE SEQUENCE [LARGE SCALE GENOMIC DNA]</scope>
    <source>
        <strain evidence="1 2">LAMA 639</strain>
    </source>
</reference>